<dbReference type="Pfam" id="PF00929">
    <property type="entry name" value="RNase_T"/>
    <property type="match status" value="1"/>
</dbReference>
<dbReference type="STRING" id="1265820.PCORN_15531"/>
<keyword evidence="1" id="KW-0540">Nuclease</keyword>
<name>W7BS51_9LIST</name>
<dbReference type="FunFam" id="3.30.420.10:FF:000045">
    <property type="entry name" value="3'-5' exonuclease DinG"/>
    <property type="match status" value="1"/>
</dbReference>
<dbReference type="InterPro" id="IPR036397">
    <property type="entry name" value="RNaseH_sf"/>
</dbReference>
<keyword evidence="6" id="KW-1185">Reference proteome</keyword>
<comment type="caution">
    <text evidence="5">The sequence shown here is derived from an EMBL/GenBank/DDBJ whole genome shotgun (WGS) entry which is preliminary data.</text>
</comment>
<dbReference type="PANTHER" id="PTHR30231">
    <property type="entry name" value="DNA POLYMERASE III SUBUNIT EPSILON"/>
    <property type="match status" value="1"/>
</dbReference>
<dbReference type="Proteomes" id="UP000019254">
    <property type="component" value="Unassembled WGS sequence"/>
</dbReference>
<accession>W7BS51</accession>
<dbReference type="Gene3D" id="3.30.420.10">
    <property type="entry name" value="Ribonuclease H-like superfamily/Ribonuclease H"/>
    <property type="match status" value="1"/>
</dbReference>
<evidence type="ECO:0000256" key="2">
    <source>
        <dbReference type="ARBA" id="ARBA00022801"/>
    </source>
</evidence>
<protein>
    <submittedName>
        <fullName evidence="5">Exonuclease RNase T and DNA polymerase III</fullName>
    </submittedName>
</protein>
<evidence type="ECO:0000259" key="4">
    <source>
        <dbReference type="SMART" id="SM00479"/>
    </source>
</evidence>
<dbReference type="AlphaFoldDB" id="W7BS51"/>
<dbReference type="GO" id="GO:0008408">
    <property type="term" value="F:3'-5' exonuclease activity"/>
    <property type="evidence" value="ECO:0007669"/>
    <property type="project" value="TreeGrafter"/>
</dbReference>
<dbReference type="CDD" id="cd06130">
    <property type="entry name" value="DNA_pol_III_epsilon_like"/>
    <property type="match status" value="1"/>
</dbReference>
<dbReference type="InterPro" id="IPR013520">
    <property type="entry name" value="Ribonucl_H"/>
</dbReference>
<evidence type="ECO:0000313" key="6">
    <source>
        <dbReference type="Proteomes" id="UP000019254"/>
    </source>
</evidence>
<dbReference type="GO" id="GO:0003676">
    <property type="term" value="F:nucleic acid binding"/>
    <property type="evidence" value="ECO:0007669"/>
    <property type="project" value="InterPro"/>
</dbReference>
<keyword evidence="2" id="KW-0378">Hydrolase</keyword>
<dbReference type="SMART" id="SM00479">
    <property type="entry name" value="EXOIII"/>
    <property type="match status" value="1"/>
</dbReference>
<sequence length="254" mass="29029">MRDLNYVVLDFETANGSRTSPCSIGMVKYLNGEKHSEYYQLINPEEDFYPSNIRVHGIYPEDVWESPNWLEVYPSIINFIGDLPVAAHFATFDINVFRATTEKYDLPLPANLYFCSCVLSQKILPLRSHKLNLVADYFGITFEHHHALEDSIVAADIVCELANIQQVNTISELVDSIGYQFGQINGTNFVTKKKNAFPLMGARFRVFIQLLRDNLDIFHTLQTCDLRPDNPAMLLPRNPSGTSEFRAFSHIPYK</sequence>
<dbReference type="PATRIC" id="fig|1265820.5.peg.3073"/>
<dbReference type="InterPro" id="IPR012337">
    <property type="entry name" value="RNaseH-like_sf"/>
</dbReference>
<evidence type="ECO:0000256" key="3">
    <source>
        <dbReference type="ARBA" id="ARBA00022839"/>
    </source>
</evidence>
<dbReference type="GO" id="GO:0005829">
    <property type="term" value="C:cytosol"/>
    <property type="evidence" value="ECO:0007669"/>
    <property type="project" value="TreeGrafter"/>
</dbReference>
<gene>
    <name evidence="5" type="ORF">PCORN_15531</name>
</gene>
<reference evidence="5 6" key="1">
    <citation type="journal article" date="2014" name="Int. J. Syst. Evol. Microbiol.">
        <title>Listeria floridensis sp. nov., Listeria aquatica sp. nov., Listeria cornellensis sp. nov., Listeria riparia sp. nov. and Listeria grandensis sp. nov., from agricultural and natural environments.</title>
        <authorList>
            <person name="den Bakker H.C."/>
            <person name="Warchocki S."/>
            <person name="Wright E.M."/>
            <person name="Allred A.F."/>
            <person name="Ahlstrom C."/>
            <person name="Manuel C.S."/>
            <person name="Stasiewicz M.J."/>
            <person name="Burrell A."/>
            <person name="Roof S."/>
            <person name="Strawn L."/>
            <person name="Fortes E.D."/>
            <person name="Nightingale K.K."/>
            <person name="Kephart D."/>
            <person name="Wiedmann M."/>
        </authorList>
    </citation>
    <scope>NUCLEOTIDE SEQUENCE [LARGE SCALE GENOMIC DNA]</scope>
    <source>
        <strain evidence="6">FSL F6-969</strain>
    </source>
</reference>
<dbReference type="SUPFAM" id="SSF53098">
    <property type="entry name" value="Ribonuclease H-like"/>
    <property type="match status" value="1"/>
</dbReference>
<organism evidence="5 6">
    <name type="scientific">Listeria cornellensis FSL F6-0969</name>
    <dbReference type="NCBI Taxonomy" id="1265820"/>
    <lineage>
        <taxon>Bacteria</taxon>
        <taxon>Bacillati</taxon>
        <taxon>Bacillota</taxon>
        <taxon>Bacilli</taxon>
        <taxon>Bacillales</taxon>
        <taxon>Listeriaceae</taxon>
        <taxon>Listeria</taxon>
    </lineage>
</organism>
<proteinExistence type="predicted"/>
<evidence type="ECO:0000256" key="1">
    <source>
        <dbReference type="ARBA" id="ARBA00022722"/>
    </source>
</evidence>
<dbReference type="PANTHER" id="PTHR30231:SF42">
    <property type="entry name" value="EXONUCLEASE"/>
    <property type="match status" value="1"/>
</dbReference>
<dbReference type="EMBL" id="AODE01000033">
    <property type="protein sequence ID" value="EUJ26071.1"/>
    <property type="molecule type" value="Genomic_DNA"/>
</dbReference>
<keyword evidence="3 5" id="KW-0269">Exonuclease</keyword>
<feature type="domain" description="Exonuclease" evidence="4">
    <location>
        <begin position="5"/>
        <end position="167"/>
    </location>
</feature>
<evidence type="ECO:0000313" key="5">
    <source>
        <dbReference type="EMBL" id="EUJ26071.1"/>
    </source>
</evidence>